<name>A0A2S0N6Z6_9HYPH</name>
<organism evidence="1 2">
    <name type="scientific">Phreatobacter cathodiphilus</name>
    <dbReference type="NCBI Taxonomy" id="1868589"/>
    <lineage>
        <taxon>Bacteria</taxon>
        <taxon>Pseudomonadati</taxon>
        <taxon>Pseudomonadota</taxon>
        <taxon>Alphaproteobacteria</taxon>
        <taxon>Hyphomicrobiales</taxon>
        <taxon>Phreatobacteraceae</taxon>
        <taxon>Phreatobacter</taxon>
    </lineage>
</organism>
<keyword evidence="2" id="KW-1185">Reference proteome</keyword>
<proteinExistence type="predicted"/>
<dbReference type="AlphaFoldDB" id="A0A2S0N6Z6"/>
<dbReference type="EMBL" id="CP027668">
    <property type="protein sequence ID" value="AVO43713.1"/>
    <property type="molecule type" value="Genomic_DNA"/>
</dbReference>
<dbReference type="OrthoDB" id="8480123at2"/>
<evidence type="ECO:0000313" key="2">
    <source>
        <dbReference type="Proteomes" id="UP000237889"/>
    </source>
</evidence>
<accession>A0A2S0N6Z6</accession>
<protein>
    <submittedName>
        <fullName evidence="1">Uncharacterized protein</fullName>
    </submittedName>
</protein>
<reference evidence="1 2" key="1">
    <citation type="submission" date="2018-03" db="EMBL/GenBank/DDBJ databases">
        <title>Genome sequencing of Phreatobacter sp.</title>
        <authorList>
            <person name="Kim S.-J."/>
            <person name="Heo J."/>
            <person name="Kwon S.-W."/>
        </authorList>
    </citation>
    <scope>NUCLEOTIDE SEQUENCE [LARGE SCALE GENOMIC DNA]</scope>
    <source>
        <strain evidence="1 2">S-12</strain>
    </source>
</reference>
<evidence type="ECO:0000313" key="1">
    <source>
        <dbReference type="EMBL" id="AVO43713.1"/>
    </source>
</evidence>
<dbReference type="Proteomes" id="UP000237889">
    <property type="component" value="Chromosome"/>
</dbReference>
<sequence length="153" mass="16851">MPLRHLLTGLVWLVALAAADPSRAEWRVRELQETSGSGPAIEISYRSSGERLTLLCSAGAAFVSFSPGYRLPEVPEGLFEGSYSVDNGPPKPIRWRVTRNSAFVTARFATQFLADIAEAAQVFIKFPAVEQTYDVTAISRHARRLKAICRLGE</sequence>
<dbReference type="RefSeq" id="WP_106747043.1">
    <property type="nucleotide sequence ID" value="NZ_CP027668.1"/>
</dbReference>
<gene>
    <name evidence="1" type="ORF">C6569_00695</name>
</gene>
<dbReference type="KEGG" id="phr:C6569_00695"/>